<sequence>MSNQTTVTEFILLGFSESLELQILHVVIFLTVYLIAMMGNLLIFIVVVFDHRLHTPMYFFLMNLSILDIGSISVTVPKSITNTLMNTRRISYAGCATQVFFFVFLVTADFFILTIMAYDRYVAICKPLHYEMLIDWRTCTRMAASAWVISLLYSALHTGNTFNLPFCSCNVINQFYCDIPQVLKLSCSDANTKEIGILAFSMCLGLGCFSFIIVSYVQIFTAVRRIPSEDGQHKAFSTCIPHIMVVSLLLFTAIFAYLKPTSTFPNYCTVGTYFLLSLIMYVTS</sequence>
<comment type="function">
    <text evidence="1">Odorant receptor.</text>
</comment>
<dbReference type="Gene3D" id="1.20.1070.10">
    <property type="entry name" value="Rhodopsin 7-helix transmembrane proteins"/>
    <property type="match status" value="1"/>
</dbReference>
<feature type="transmembrane region" description="Helical" evidence="13">
    <location>
        <begin position="96"/>
        <end position="118"/>
    </location>
</feature>
<dbReference type="Pfam" id="PF13853">
    <property type="entry name" value="7tm_4"/>
    <property type="match status" value="1"/>
</dbReference>
<organism evidence="15 16">
    <name type="scientific">Alligator sinensis</name>
    <name type="common">Chinese alligator</name>
    <dbReference type="NCBI Taxonomy" id="38654"/>
    <lineage>
        <taxon>Eukaryota</taxon>
        <taxon>Metazoa</taxon>
        <taxon>Chordata</taxon>
        <taxon>Craniata</taxon>
        <taxon>Vertebrata</taxon>
        <taxon>Euteleostomi</taxon>
        <taxon>Archelosauria</taxon>
        <taxon>Archosauria</taxon>
        <taxon>Crocodylia</taxon>
        <taxon>Alligatoridae</taxon>
        <taxon>Alligatorinae</taxon>
        <taxon>Alligator</taxon>
    </lineage>
</organism>
<keyword evidence="3 13" id="KW-1003">Cell membrane</keyword>
<dbReference type="PANTHER" id="PTHR26452">
    <property type="entry name" value="OLFACTORY RECEPTOR"/>
    <property type="match status" value="1"/>
</dbReference>
<dbReference type="InterPro" id="IPR017452">
    <property type="entry name" value="GPCR_Rhodpsn_7TM"/>
</dbReference>
<comment type="subcellular location">
    <subcellularLocation>
        <location evidence="2 13">Cell membrane</location>
        <topology evidence="2 13">Multi-pass membrane protein</topology>
    </subcellularLocation>
</comment>
<dbReference type="InterPro" id="IPR050516">
    <property type="entry name" value="Olfactory_GPCR"/>
</dbReference>
<dbReference type="InterPro" id="IPR000725">
    <property type="entry name" value="Olfact_rcpt"/>
</dbReference>
<keyword evidence="8 12" id="KW-0297">G-protein coupled receptor</keyword>
<keyword evidence="9 13" id="KW-0472">Membrane</keyword>
<reference evidence="16" key="1">
    <citation type="submission" date="2025-08" db="UniProtKB">
        <authorList>
            <consortium name="RefSeq"/>
        </authorList>
    </citation>
    <scope>IDENTIFICATION</scope>
</reference>
<evidence type="ECO:0000256" key="13">
    <source>
        <dbReference type="RuleBase" id="RU363047"/>
    </source>
</evidence>
<dbReference type="KEGG" id="asn:106723073"/>
<dbReference type="GO" id="GO:0004984">
    <property type="term" value="F:olfactory receptor activity"/>
    <property type="evidence" value="ECO:0007669"/>
    <property type="project" value="InterPro"/>
</dbReference>
<keyword evidence="10 12" id="KW-0675">Receptor</keyword>
<dbReference type="AlphaFoldDB" id="A0A1U8DWI4"/>
<proteinExistence type="inferred from homology"/>
<dbReference type="FunFam" id="1.20.1070.10:FF:000037">
    <property type="entry name" value="Olfactory receptor"/>
    <property type="match status" value="1"/>
</dbReference>
<dbReference type="CDD" id="cd15227">
    <property type="entry name" value="7tmA_OR14-like"/>
    <property type="match status" value="1"/>
</dbReference>
<feature type="transmembrane region" description="Helical" evidence="13">
    <location>
        <begin position="23"/>
        <end position="49"/>
    </location>
</feature>
<dbReference type="RefSeq" id="XP_014382054.1">
    <property type="nucleotide sequence ID" value="XM_014526568.1"/>
</dbReference>
<evidence type="ECO:0000256" key="12">
    <source>
        <dbReference type="RuleBase" id="RU000688"/>
    </source>
</evidence>
<dbReference type="GO" id="GO:0005886">
    <property type="term" value="C:plasma membrane"/>
    <property type="evidence" value="ECO:0007669"/>
    <property type="project" value="UniProtKB-SubCell"/>
</dbReference>
<dbReference type="InParanoid" id="A0A1U8DWI4"/>
<name>A0A1U8DWI4_ALLSI</name>
<evidence type="ECO:0000256" key="5">
    <source>
        <dbReference type="ARBA" id="ARBA00022692"/>
    </source>
</evidence>
<dbReference type="PRINTS" id="PR00237">
    <property type="entry name" value="GPCRRHODOPSN"/>
</dbReference>
<keyword evidence="5 12" id="KW-0812">Transmembrane</keyword>
<evidence type="ECO:0000256" key="10">
    <source>
        <dbReference type="ARBA" id="ARBA00023170"/>
    </source>
</evidence>
<keyword evidence="11 12" id="KW-0807">Transducer</keyword>
<dbReference type="GO" id="GO:0004930">
    <property type="term" value="F:G protein-coupled receptor activity"/>
    <property type="evidence" value="ECO:0007669"/>
    <property type="project" value="UniProtKB-KW"/>
</dbReference>
<feature type="transmembrane region" description="Helical" evidence="13">
    <location>
        <begin position="235"/>
        <end position="258"/>
    </location>
</feature>
<gene>
    <name evidence="16" type="primary">LOC106723073</name>
</gene>
<feature type="transmembrane region" description="Helical" evidence="13">
    <location>
        <begin position="264"/>
        <end position="283"/>
    </location>
</feature>
<keyword evidence="6 13" id="KW-0552">Olfaction</keyword>
<keyword evidence="4 13" id="KW-0716">Sensory transduction</keyword>
<evidence type="ECO:0000256" key="11">
    <source>
        <dbReference type="ARBA" id="ARBA00023224"/>
    </source>
</evidence>
<protein>
    <recommendedName>
        <fullName evidence="13">Olfactory receptor</fullName>
    </recommendedName>
</protein>
<dbReference type="InterPro" id="IPR000276">
    <property type="entry name" value="GPCR_Rhodpsn"/>
</dbReference>
<dbReference type="SUPFAM" id="SSF81321">
    <property type="entry name" value="Family A G protein-coupled receptor-like"/>
    <property type="match status" value="1"/>
</dbReference>
<evidence type="ECO:0000259" key="14">
    <source>
        <dbReference type="PROSITE" id="PS50262"/>
    </source>
</evidence>
<evidence type="ECO:0000256" key="4">
    <source>
        <dbReference type="ARBA" id="ARBA00022606"/>
    </source>
</evidence>
<accession>A0A1U8DWI4</accession>
<dbReference type="Proteomes" id="UP000189705">
    <property type="component" value="Unplaced"/>
</dbReference>
<evidence type="ECO:0000313" key="16">
    <source>
        <dbReference type="RefSeq" id="XP_014382054.1"/>
    </source>
</evidence>
<keyword evidence="15" id="KW-1185">Reference proteome</keyword>
<feature type="domain" description="G-protein coupled receptors family 1 profile" evidence="14">
    <location>
        <begin position="39"/>
        <end position="284"/>
    </location>
</feature>
<evidence type="ECO:0000256" key="8">
    <source>
        <dbReference type="ARBA" id="ARBA00023040"/>
    </source>
</evidence>
<evidence type="ECO:0000256" key="2">
    <source>
        <dbReference type="ARBA" id="ARBA00004651"/>
    </source>
</evidence>
<dbReference type="PRINTS" id="PR00245">
    <property type="entry name" value="OLFACTORYR"/>
</dbReference>
<evidence type="ECO:0000313" key="15">
    <source>
        <dbReference type="Proteomes" id="UP000189705"/>
    </source>
</evidence>
<keyword evidence="7 13" id="KW-1133">Transmembrane helix</keyword>
<dbReference type="PROSITE" id="PS00237">
    <property type="entry name" value="G_PROTEIN_RECEP_F1_1"/>
    <property type="match status" value="1"/>
</dbReference>
<feature type="transmembrane region" description="Helical" evidence="13">
    <location>
        <begin position="56"/>
        <end position="76"/>
    </location>
</feature>
<feature type="transmembrane region" description="Helical" evidence="13">
    <location>
        <begin position="195"/>
        <end position="223"/>
    </location>
</feature>
<evidence type="ECO:0000256" key="6">
    <source>
        <dbReference type="ARBA" id="ARBA00022725"/>
    </source>
</evidence>
<evidence type="ECO:0000256" key="3">
    <source>
        <dbReference type="ARBA" id="ARBA00022475"/>
    </source>
</evidence>
<evidence type="ECO:0000256" key="7">
    <source>
        <dbReference type="ARBA" id="ARBA00022989"/>
    </source>
</evidence>
<dbReference type="PROSITE" id="PS50262">
    <property type="entry name" value="G_PROTEIN_RECEP_F1_2"/>
    <property type="match status" value="1"/>
</dbReference>
<dbReference type="GeneID" id="106723073"/>
<evidence type="ECO:0000256" key="9">
    <source>
        <dbReference type="ARBA" id="ARBA00023136"/>
    </source>
</evidence>
<comment type="similarity">
    <text evidence="12">Belongs to the G-protein coupled receptor 1 family.</text>
</comment>
<evidence type="ECO:0000256" key="1">
    <source>
        <dbReference type="ARBA" id="ARBA00002936"/>
    </source>
</evidence>